<evidence type="ECO:0000313" key="1">
    <source>
        <dbReference type="EMBL" id="EXZ27926.1"/>
    </source>
</evidence>
<organism evidence="1 2">
    <name type="scientific">Bacteroides fragilis str. S36L11</name>
    <dbReference type="NCBI Taxonomy" id="1339327"/>
    <lineage>
        <taxon>Bacteria</taxon>
        <taxon>Pseudomonadati</taxon>
        <taxon>Bacteroidota</taxon>
        <taxon>Bacteroidia</taxon>
        <taxon>Bacteroidales</taxon>
        <taxon>Bacteroidaceae</taxon>
        <taxon>Bacteroides</taxon>
    </lineage>
</organism>
<protein>
    <submittedName>
        <fullName evidence="1">Uncharacterized protein</fullName>
    </submittedName>
</protein>
<reference evidence="1 2" key="1">
    <citation type="submission" date="2014-02" db="EMBL/GenBank/DDBJ databases">
        <authorList>
            <person name="Sears C."/>
            <person name="Carroll K."/>
            <person name="Sack B.R."/>
            <person name="Qadri F."/>
            <person name="Myers L.L."/>
            <person name="Chung G.-T."/>
            <person name="Escheverria P."/>
            <person name="Fraser C.M."/>
            <person name="Sadzewicz L."/>
            <person name="Shefchek K.A."/>
            <person name="Tallon L."/>
            <person name="Das S.P."/>
            <person name="Daugherty S."/>
            <person name="Mongodin E.F."/>
        </authorList>
    </citation>
    <scope>NUCLEOTIDE SEQUENCE [LARGE SCALE GENOMIC DNA]</scope>
    <source>
        <strain evidence="1 2">S36L11</strain>
    </source>
</reference>
<sequence length="108" mass="12351">MVGEIGAGNGIAAYLVFVLVDKTVHRVCRQVHVPAYPYNGITPAVLVQQEHLLSGYETPVLNQCGIFPHDFIFYSKVALLYYNRKLLKKYIYRYHIKCAGFNPVSHFF</sequence>
<dbReference type="Proteomes" id="UP000022082">
    <property type="component" value="Unassembled WGS sequence"/>
</dbReference>
<dbReference type="EMBL" id="JGDJ01000234">
    <property type="protein sequence ID" value="EXZ27926.1"/>
    <property type="molecule type" value="Genomic_DNA"/>
</dbReference>
<comment type="caution">
    <text evidence="1">The sequence shown here is derived from an EMBL/GenBank/DDBJ whole genome shotgun (WGS) entry which is preliminary data.</text>
</comment>
<proteinExistence type="predicted"/>
<dbReference type="AlphaFoldDB" id="A0A016AHN0"/>
<name>A0A016AHN0_BACFG</name>
<evidence type="ECO:0000313" key="2">
    <source>
        <dbReference type="Proteomes" id="UP000022082"/>
    </source>
</evidence>
<gene>
    <name evidence="1" type="ORF">M136_2915</name>
</gene>
<accession>A0A016AHN0</accession>